<evidence type="ECO:0000313" key="13">
    <source>
        <dbReference type="Proteomes" id="UP000179145"/>
    </source>
</evidence>
<dbReference type="CDD" id="cd14757">
    <property type="entry name" value="GS_EcDosC-like_GGDEF"/>
    <property type="match status" value="1"/>
</dbReference>
<evidence type="ECO:0000256" key="2">
    <source>
        <dbReference type="ARBA" id="ARBA00012528"/>
    </source>
</evidence>
<dbReference type="InterPro" id="IPR009050">
    <property type="entry name" value="Globin-like_sf"/>
</dbReference>
<dbReference type="GO" id="GO:0005886">
    <property type="term" value="C:plasma membrane"/>
    <property type="evidence" value="ECO:0007669"/>
    <property type="project" value="TreeGrafter"/>
</dbReference>
<dbReference type="InterPro" id="IPR048442">
    <property type="entry name" value="DosC_2nd"/>
</dbReference>
<dbReference type="KEGG" id="kba:A0U89_15760"/>
<dbReference type="AlphaFoldDB" id="A0A1D8UYP2"/>
<evidence type="ECO:0000256" key="11">
    <source>
        <dbReference type="ARBA" id="ARBA00034247"/>
    </source>
</evidence>
<dbReference type="GO" id="GO:0052621">
    <property type="term" value="F:diguanylate cyclase activity"/>
    <property type="evidence" value="ECO:0007669"/>
    <property type="project" value="UniProtKB-EC"/>
</dbReference>
<dbReference type="EC" id="2.7.7.65" evidence="2"/>
<evidence type="ECO:0000256" key="3">
    <source>
        <dbReference type="ARBA" id="ARBA00015125"/>
    </source>
</evidence>
<dbReference type="InterPro" id="IPR000160">
    <property type="entry name" value="GGDEF_dom"/>
</dbReference>
<comment type="cofactor">
    <cofactor evidence="1">
        <name>heme</name>
        <dbReference type="ChEBI" id="CHEBI:30413"/>
    </cofactor>
</comment>
<dbReference type="GO" id="GO:1902201">
    <property type="term" value="P:negative regulation of bacterial-type flagellum-dependent cell motility"/>
    <property type="evidence" value="ECO:0007669"/>
    <property type="project" value="TreeGrafter"/>
</dbReference>
<dbReference type="GO" id="GO:0046872">
    <property type="term" value="F:metal ion binding"/>
    <property type="evidence" value="ECO:0007669"/>
    <property type="project" value="UniProtKB-KW"/>
</dbReference>
<geneLocation type="plasmid" evidence="13">
    <name>pkb14400_3</name>
</geneLocation>
<dbReference type="RefSeq" id="WP_070404204.1">
    <property type="nucleotide sequence ID" value="NZ_BJVW01000012.1"/>
</dbReference>
<dbReference type="PANTHER" id="PTHR45138">
    <property type="entry name" value="REGULATORY COMPONENTS OF SENSORY TRANSDUCTION SYSTEM"/>
    <property type="match status" value="1"/>
</dbReference>
<keyword evidence="6" id="KW-0479">Metal-binding</keyword>
<dbReference type="Pfam" id="PF21118">
    <property type="entry name" value="DosC_2nd"/>
    <property type="match status" value="1"/>
</dbReference>
<dbReference type="SUPFAM" id="SSF55073">
    <property type="entry name" value="Nucleotide cyclase"/>
    <property type="match status" value="1"/>
</dbReference>
<dbReference type="CDD" id="cd01949">
    <property type="entry name" value="GGDEF"/>
    <property type="match status" value="1"/>
</dbReference>
<evidence type="ECO:0000256" key="6">
    <source>
        <dbReference type="ARBA" id="ARBA00022723"/>
    </source>
</evidence>
<keyword evidence="9" id="KW-0408">Iron</keyword>
<keyword evidence="4" id="KW-0349">Heme</keyword>
<name>A0A1D8UYP2_9PROT</name>
<dbReference type="SUPFAM" id="SSF46458">
    <property type="entry name" value="Globin-like"/>
    <property type="match status" value="1"/>
</dbReference>
<reference evidence="12 13" key="1">
    <citation type="journal article" date="2016" name="Microb. Cell Fact.">
        <title>Dissection of exopolysaccharide biosynthesis in Kozakia baliensis.</title>
        <authorList>
            <person name="Brandt J.U."/>
            <person name="Jakob F."/>
            <person name="Behr J."/>
            <person name="Geissler A.J."/>
            <person name="Vogel R.F."/>
        </authorList>
    </citation>
    <scope>NUCLEOTIDE SEQUENCE [LARGE SCALE GENOMIC DNA]</scope>
    <source>
        <strain evidence="12 13">DSM 14400</strain>
        <plasmid evidence="13">Plasmid pkb14400_3</plasmid>
    </source>
</reference>
<dbReference type="Gene3D" id="1.10.490.10">
    <property type="entry name" value="Globins"/>
    <property type="match status" value="1"/>
</dbReference>
<dbReference type="GO" id="GO:0020037">
    <property type="term" value="F:heme binding"/>
    <property type="evidence" value="ECO:0007669"/>
    <property type="project" value="InterPro"/>
</dbReference>
<keyword evidence="5" id="KW-0808">Transferase</keyword>
<gene>
    <name evidence="12" type="ORF">A0U89_15760</name>
</gene>
<dbReference type="EMBL" id="CP014677">
    <property type="protein sequence ID" value="AOX18760.1"/>
    <property type="molecule type" value="Genomic_DNA"/>
</dbReference>
<organism evidence="12 13">
    <name type="scientific">Kozakia baliensis</name>
    <dbReference type="NCBI Taxonomy" id="153496"/>
    <lineage>
        <taxon>Bacteria</taxon>
        <taxon>Pseudomonadati</taxon>
        <taxon>Pseudomonadota</taxon>
        <taxon>Alphaproteobacteria</taxon>
        <taxon>Acetobacterales</taxon>
        <taxon>Acetobacteraceae</taxon>
        <taxon>Kozakia</taxon>
    </lineage>
</organism>
<dbReference type="InterPro" id="IPR043128">
    <property type="entry name" value="Rev_trsase/Diguanyl_cyclase"/>
</dbReference>
<dbReference type="InterPro" id="IPR039435">
    <property type="entry name" value="DosC_GS"/>
</dbReference>
<dbReference type="Gene3D" id="3.30.70.270">
    <property type="match status" value="1"/>
</dbReference>
<dbReference type="InterPro" id="IPR044398">
    <property type="entry name" value="Globin-sensor_dom"/>
</dbReference>
<dbReference type="UniPathway" id="UPA00599"/>
<proteinExistence type="predicted"/>
<evidence type="ECO:0000313" key="12">
    <source>
        <dbReference type="EMBL" id="AOX18760.1"/>
    </source>
</evidence>
<evidence type="ECO:0000256" key="7">
    <source>
        <dbReference type="ARBA" id="ARBA00022741"/>
    </source>
</evidence>
<keyword evidence="7" id="KW-0547">Nucleotide-binding</keyword>
<dbReference type="Pfam" id="PF00990">
    <property type="entry name" value="GGDEF"/>
    <property type="match status" value="1"/>
</dbReference>
<evidence type="ECO:0000256" key="4">
    <source>
        <dbReference type="ARBA" id="ARBA00022617"/>
    </source>
</evidence>
<sequence>MKNQEDLFGDEWERLIHSTKENIRSELAELVQYNVEDCIAEFYDSLLNHPEAKNFLSLELVDVRLRTALKRWLIELFSADKPSAKKLVATQYKIGVAHARIHLPIHLVMQGARSIKNVLRNHLQTRSLSKAELYACVVYTDDMIDLAIECMSQTFVQETCKEVEKDEAFRQASIGQDVSLEREVQRAALWEWGQTFLFGLYSGATRPQTTLEGSDFGLWFNHKGSALFHNAIETEKVRRCIHRIDRELSPAILAAQPPNPSLLNEIQSTLDEIRFLMSELFKVIETVESGRDPLTKALNRRFLSTILSREVSLSLRRATPFSVLMIDVDHFKDINEKLGHVGGDTVLRNVAEILINSCRSSDFVFRYGGEEFLIVLIETAAPHAEQVAERIRRAIESSPKLTVNGQGIDVTASIGIATFGGHPDYSFLVEAADRALYLAKAEGRNRCKIAYG</sequence>
<dbReference type="GO" id="GO:0043709">
    <property type="term" value="P:cell adhesion involved in single-species biofilm formation"/>
    <property type="evidence" value="ECO:0007669"/>
    <property type="project" value="TreeGrafter"/>
</dbReference>
<keyword evidence="12" id="KW-0614">Plasmid</keyword>
<dbReference type="InterPro" id="IPR012292">
    <property type="entry name" value="Globin/Proto"/>
</dbReference>
<evidence type="ECO:0000256" key="9">
    <source>
        <dbReference type="ARBA" id="ARBA00023004"/>
    </source>
</evidence>
<dbReference type="PROSITE" id="PS50887">
    <property type="entry name" value="GGDEF"/>
    <property type="match status" value="1"/>
</dbReference>
<keyword evidence="13" id="KW-1185">Reference proteome</keyword>
<evidence type="ECO:0000256" key="8">
    <source>
        <dbReference type="ARBA" id="ARBA00022842"/>
    </source>
</evidence>
<keyword evidence="8" id="KW-0460">Magnesium</keyword>
<evidence type="ECO:0000256" key="5">
    <source>
        <dbReference type="ARBA" id="ARBA00022679"/>
    </source>
</evidence>
<dbReference type="OrthoDB" id="9812260at2"/>
<protein>
    <recommendedName>
        <fullName evidence="3">Diguanylate cyclase DosC</fullName>
        <ecNumber evidence="2">2.7.7.65</ecNumber>
    </recommendedName>
    <alternativeName>
        <fullName evidence="10">Direct oxygen-sensing cyclase</fullName>
    </alternativeName>
</protein>
<evidence type="ECO:0000256" key="10">
    <source>
        <dbReference type="ARBA" id="ARBA00029839"/>
    </source>
</evidence>
<dbReference type="Pfam" id="PF11563">
    <property type="entry name" value="Protoglobin"/>
    <property type="match status" value="1"/>
</dbReference>
<dbReference type="GO" id="GO:0000166">
    <property type="term" value="F:nucleotide binding"/>
    <property type="evidence" value="ECO:0007669"/>
    <property type="project" value="UniProtKB-KW"/>
</dbReference>
<dbReference type="SMART" id="SM00267">
    <property type="entry name" value="GGDEF"/>
    <property type="match status" value="1"/>
</dbReference>
<dbReference type="InterPro" id="IPR029787">
    <property type="entry name" value="Nucleotide_cyclase"/>
</dbReference>
<dbReference type="GO" id="GO:0019825">
    <property type="term" value="F:oxygen binding"/>
    <property type="evidence" value="ECO:0007669"/>
    <property type="project" value="InterPro"/>
</dbReference>
<accession>A0A1D8UYP2</accession>
<dbReference type="InterPro" id="IPR050469">
    <property type="entry name" value="Diguanylate_Cyclase"/>
</dbReference>
<dbReference type="NCBIfam" id="TIGR00254">
    <property type="entry name" value="GGDEF"/>
    <property type="match status" value="1"/>
</dbReference>
<evidence type="ECO:0000256" key="1">
    <source>
        <dbReference type="ARBA" id="ARBA00001971"/>
    </source>
</evidence>
<dbReference type="PANTHER" id="PTHR45138:SF9">
    <property type="entry name" value="DIGUANYLATE CYCLASE DGCM-RELATED"/>
    <property type="match status" value="1"/>
</dbReference>
<dbReference type="Proteomes" id="UP000179145">
    <property type="component" value="Plasmid pKB14400_3"/>
</dbReference>
<dbReference type="FunFam" id="3.30.70.270:FF:000001">
    <property type="entry name" value="Diguanylate cyclase domain protein"/>
    <property type="match status" value="1"/>
</dbReference>
<comment type="catalytic activity">
    <reaction evidence="11">
        <text>2 GTP = 3',3'-c-di-GMP + 2 diphosphate</text>
        <dbReference type="Rhea" id="RHEA:24898"/>
        <dbReference type="ChEBI" id="CHEBI:33019"/>
        <dbReference type="ChEBI" id="CHEBI:37565"/>
        <dbReference type="ChEBI" id="CHEBI:58805"/>
        <dbReference type="EC" id="2.7.7.65"/>
    </reaction>
</comment>